<dbReference type="Pfam" id="PF00005">
    <property type="entry name" value="ABC_tran"/>
    <property type="match status" value="1"/>
</dbReference>
<gene>
    <name evidence="5" type="ORF">K8I29_00115</name>
</gene>
<dbReference type="InterPro" id="IPR027417">
    <property type="entry name" value="P-loop_NTPase"/>
</dbReference>
<evidence type="ECO:0000259" key="4">
    <source>
        <dbReference type="PROSITE" id="PS50893"/>
    </source>
</evidence>
<dbReference type="InterPro" id="IPR003593">
    <property type="entry name" value="AAA+_ATPase"/>
</dbReference>
<dbReference type="CDD" id="cd03261">
    <property type="entry name" value="ABC_Org_Solvent_Resistant"/>
    <property type="match status" value="1"/>
</dbReference>
<feature type="domain" description="ABC transporter" evidence="4">
    <location>
        <begin position="2"/>
        <end position="238"/>
    </location>
</feature>
<dbReference type="InterPro" id="IPR017871">
    <property type="entry name" value="ABC_transporter-like_CS"/>
</dbReference>
<dbReference type="PROSITE" id="PS50893">
    <property type="entry name" value="ABC_TRANSPORTER_2"/>
    <property type="match status" value="1"/>
</dbReference>
<dbReference type="SUPFAM" id="SSF52540">
    <property type="entry name" value="P-loop containing nucleoside triphosphate hydrolases"/>
    <property type="match status" value="1"/>
</dbReference>
<proteinExistence type="predicted"/>
<organism evidence="5 6">
    <name type="scientific">Candidatus Nitrobium versatile</name>
    <dbReference type="NCBI Taxonomy" id="2884831"/>
    <lineage>
        <taxon>Bacteria</taxon>
        <taxon>Pseudomonadati</taxon>
        <taxon>Nitrospirota</taxon>
        <taxon>Nitrospiria</taxon>
        <taxon>Nitrospirales</taxon>
        <taxon>Nitrospiraceae</taxon>
        <taxon>Candidatus Nitrobium</taxon>
    </lineage>
</organism>
<dbReference type="InterPro" id="IPR003439">
    <property type="entry name" value="ABC_transporter-like_ATP-bd"/>
</dbReference>
<keyword evidence="1" id="KW-0813">Transport</keyword>
<sequence>MIEIIDLEKSFKGQKVLKGISLSVSDGELMAIIGESGGGKSVLLKHLIGLLKPDRGHVLVDGVDITALRGRELDRIREKFGVVFQGSALFDSMTIYDNVVFPLREKTRLGSGEIRERGLRALEDVGLRGIEEKYPSEISGGMKRRVALARALITEPSIVFFDEPTTGLDPIILHSIHNLIVSTHRKYRFTGVIISHEIPEIFDVADKVAMLYGGRIVAAGTPEEIESSQDPAVRQFITGSTQGPIKSLG</sequence>
<name>A0A953J4P2_9BACT</name>
<evidence type="ECO:0000313" key="5">
    <source>
        <dbReference type="EMBL" id="MBZ0154602.1"/>
    </source>
</evidence>
<evidence type="ECO:0000256" key="3">
    <source>
        <dbReference type="ARBA" id="ARBA00022840"/>
    </source>
</evidence>
<dbReference type="Proteomes" id="UP000705867">
    <property type="component" value="Unassembled WGS sequence"/>
</dbReference>
<reference evidence="5" key="1">
    <citation type="journal article" date="2021" name="bioRxiv">
        <title>Unraveling nitrogen, sulfur and carbon metabolic pathways and microbial community transcriptional responses to substrate deprivation and toxicity stresses in a bioreactor mimicking anoxic brackish coastal sediment conditions.</title>
        <authorList>
            <person name="Martins P.D."/>
            <person name="Echeveste M.J."/>
            <person name="Arshad A."/>
            <person name="Kurth J."/>
            <person name="Ouboter H."/>
            <person name="Jetten M.S.M."/>
            <person name="Welte C.U."/>
        </authorList>
    </citation>
    <scope>NUCLEOTIDE SEQUENCE</scope>
    <source>
        <strain evidence="5">MAG_39</strain>
    </source>
</reference>
<keyword evidence="2" id="KW-0547">Nucleotide-binding</keyword>
<protein>
    <submittedName>
        <fullName evidence="5">ABC transporter ATP-binding protein</fullName>
    </submittedName>
</protein>
<keyword evidence="3 5" id="KW-0067">ATP-binding</keyword>
<dbReference type="AlphaFoldDB" id="A0A953J4P2"/>
<accession>A0A953J4P2</accession>
<evidence type="ECO:0000313" key="6">
    <source>
        <dbReference type="Proteomes" id="UP000705867"/>
    </source>
</evidence>
<dbReference type="PANTHER" id="PTHR43023:SF6">
    <property type="entry name" value="INTERMEMBRANE PHOSPHOLIPID TRANSPORT SYSTEM ATP-BINDING PROTEIN MLAF"/>
    <property type="match status" value="1"/>
</dbReference>
<evidence type="ECO:0000256" key="1">
    <source>
        <dbReference type="ARBA" id="ARBA00022448"/>
    </source>
</evidence>
<evidence type="ECO:0000256" key="2">
    <source>
        <dbReference type="ARBA" id="ARBA00022741"/>
    </source>
</evidence>
<dbReference type="Gene3D" id="3.40.50.300">
    <property type="entry name" value="P-loop containing nucleotide triphosphate hydrolases"/>
    <property type="match status" value="1"/>
</dbReference>
<dbReference type="GO" id="GO:0016887">
    <property type="term" value="F:ATP hydrolysis activity"/>
    <property type="evidence" value="ECO:0007669"/>
    <property type="project" value="InterPro"/>
</dbReference>
<dbReference type="EMBL" id="JAIOIV010000003">
    <property type="protein sequence ID" value="MBZ0154602.1"/>
    <property type="molecule type" value="Genomic_DNA"/>
</dbReference>
<dbReference type="SMART" id="SM00382">
    <property type="entry name" value="AAA"/>
    <property type="match status" value="1"/>
</dbReference>
<dbReference type="GO" id="GO:0005524">
    <property type="term" value="F:ATP binding"/>
    <property type="evidence" value="ECO:0007669"/>
    <property type="project" value="UniProtKB-KW"/>
</dbReference>
<reference evidence="5" key="2">
    <citation type="submission" date="2021-08" db="EMBL/GenBank/DDBJ databases">
        <authorList>
            <person name="Dalcin Martins P."/>
        </authorList>
    </citation>
    <scope>NUCLEOTIDE SEQUENCE</scope>
    <source>
        <strain evidence="5">MAG_39</strain>
    </source>
</reference>
<comment type="caution">
    <text evidence="5">The sequence shown here is derived from an EMBL/GenBank/DDBJ whole genome shotgun (WGS) entry which is preliminary data.</text>
</comment>
<dbReference type="PROSITE" id="PS00211">
    <property type="entry name" value="ABC_TRANSPORTER_1"/>
    <property type="match status" value="1"/>
</dbReference>
<dbReference type="PANTHER" id="PTHR43023">
    <property type="entry name" value="PROTEIN TRIGALACTOSYLDIACYLGLYCEROL 3, CHLOROPLASTIC"/>
    <property type="match status" value="1"/>
</dbReference>